<dbReference type="PROSITE" id="PS51186">
    <property type="entry name" value="GNAT"/>
    <property type="match status" value="1"/>
</dbReference>
<feature type="domain" description="N-acetyltransferase" evidence="3">
    <location>
        <begin position="3"/>
        <end position="165"/>
    </location>
</feature>
<dbReference type="PANTHER" id="PTHR43072:SF23">
    <property type="entry name" value="UPF0039 PROTEIN C11D3.02C"/>
    <property type="match status" value="1"/>
</dbReference>
<dbReference type="EMBL" id="JBHUHU010000005">
    <property type="protein sequence ID" value="MFD2101688.1"/>
    <property type="molecule type" value="Genomic_DNA"/>
</dbReference>
<sequence length="167" mass="19506">MNITIRNAKTKDVNSILEIINHEILNSTVVYDYKERSFEQQLAWFEKKTQDEMPVIVAEKEGNVVGFGSFGIFRPWDAYRFSVEHSIYTHQDARGMGIGKRIMAELIRLATEQDYHTMIAGVDASNQSSYEFHKKFGFQEIGTFKEVGYKFDQWLDLIFMQLFLGKR</sequence>
<keyword evidence="1 4" id="KW-0808">Transferase</keyword>
<dbReference type="CDD" id="cd04301">
    <property type="entry name" value="NAT_SF"/>
    <property type="match status" value="1"/>
</dbReference>
<organism evidence="4 5">
    <name type="scientific">Flagellimonas iocasae</name>
    <dbReference type="NCBI Taxonomy" id="2055905"/>
    <lineage>
        <taxon>Bacteria</taxon>
        <taxon>Pseudomonadati</taxon>
        <taxon>Bacteroidota</taxon>
        <taxon>Flavobacteriia</taxon>
        <taxon>Flavobacteriales</taxon>
        <taxon>Flavobacteriaceae</taxon>
        <taxon>Flagellimonas</taxon>
    </lineage>
</organism>
<keyword evidence="2 4" id="KW-0012">Acyltransferase</keyword>
<evidence type="ECO:0000313" key="4">
    <source>
        <dbReference type="EMBL" id="MFD2101688.1"/>
    </source>
</evidence>
<name>A0ABW4Y2N2_9FLAO</name>
<dbReference type="Gene3D" id="3.40.630.30">
    <property type="match status" value="1"/>
</dbReference>
<proteinExistence type="predicted"/>
<protein>
    <submittedName>
        <fullName evidence="4">GNAT family N-acetyltransferase</fullName>
        <ecNumber evidence="4">2.3.-.-</ecNumber>
    </submittedName>
</protein>
<dbReference type="EC" id="2.3.-.-" evidence="4"/>
<reference evidence="5" key="1">
    <citation type="journal article" date="2019" name="Int. J. Syst. Evol. Microbiol.">
        <title>The Global Catalogue of Microorganisms (GCM) 10K type strain sequencing project: providing services to taxonomists for standard genome sequencing and annotation.</title>
        <authorList>
            <consortium name="The Broad Institute Genomics Platform"/>
            <consortium name="The Broad Institute Genome Sequencing Center for Infectious Disease"/>
            <person name="Wu L."/>
            <person name="Ma J."/>
        </authorList>
    </citation>
    <scope>NUCLEOTIDE SEQUENCE [LARGE SCALE GENOMIC DNA]</scope>
    <source>
        <strain evidence="5">JCM 3389</strain>
    </source>
</reference>
<gene>
    <name evidence="4" type="ORF">ACFSJE_17990</name>
</gene>
<keyword evidence="5" id="KW-1185">Reference proteome</keyword>
<dbReference type="Proteomes" id="UP001597342">
    <property type="component" value="Unassembled WGS sequence"/>
</dbReference>
<dbReference type="GO" id="GO:0016746">
    <property type="term" value="F:acyltransferase activity"/>
    <property type="evidence" value="ECO:0007669"/>
    <property type="project" value="UniProtKB-KW"/>
</dbReference>
<evidence type="ECO:0000313" key="5">
    <source>
        <dbReference type="Proteomes" id="UP001597342"/>
    </source>
</evidence>
<evidence type="ECO:0000259" key="3">
    <source>
        <dbReference type="PROSITE" id="PS51186"/>
    </source>
</evidence>
<evidence type="ECO:0000256" key="2">
    <source>
        <dbReference type="ARBA" id="ARBA00023315"/>
    </source>
</evidence>
<comment type="caution">
    <text evidence="4">The sequence shown here is derived from an EMBL/GenBank/DDBJ whole genome shotgun (WGS) entry which is preliminary data.</text>
</comment>
<dbReference type="InterPro" id="IPR016181">
    <property type="entry name" value="Acyl_CoA_acyltransferase"/>
</dbReference>
<dbReference type="InterPro" id="IPR000182">
    <property type="entry name" value="GNAT_dom"/>
</dbReference>
<dbReference type="Pfam" id="PF00583">
    <property type="entry name" value="Acetyltransf_1"/>
    <property type="match status" value="1"/>
</dbReference>
<dbReference type="RefSeq" id="WP_379832255.1">
    <property type="nucleotide sequence ID" value="NZ_JBHUHU010000005.1"/>
</dbReference>
<evidence type="ECO:0000256" key="1">
    <source>
        <dbReference type="ARBA" id="ARBA00022679"/>
    </source>
</evidence>
<accession>A0ABW4Y2N2</accession>
<dbReference type="PANTHER" id="PTHR43072">
    <property type="entry name" value="N-ACETYLTRANSFERASE"/>
    <property type="match status" value="1"/>
</dbReference>
<dbReference type="SUPFAM" id="SSF55729">
    <property type="entry name" value="Acyl-CoA N-acyltransferases (Nat)"/>
    <property type="match status" value="1"/>
</dbReference>